<comment type="caution">
    <text evidence="3">The sequence shown here is derived from an EMBL/GenBank/DDBJ whole genome shotgun (WGS) entry which is preliminary data.</text>
</comment>
<proteinExistence type="predicted"/>
<evidence type="ECO:0000313" key="3">
    <source>
        <dbReference type="EMBL" id="THG99690.1"/>
    </source>
</evidence>
<dbReference type="PROSITE" id="PS00562">
    <property type="entry name" value="CBM1_1"/>
    <property type="match status" value="1"/>
</dbReference>
<dbReference type="Proteomes" id="UP000308199">
    <property type="component" value="Unassembled WGS sequence"/>
</dbReference>
<protein>
    <recommendedName>
        <fullName evidence="2">CBM1 domain-containing protein</fullName>
    </recommendedName>
</protein>
<dbReference type="SUPFAM" id="SSF52266">
    <property type="entry name" value="SGNH hydrolase"/>
    <property type="match status" value="1"/>
</dbReference>
<keyword evidence="4" id="KW-1185">Reference proteome</keyword>
<dbReference type="GO" id="GO:0005576">
    <property type="term" value="C:extracellular region"/>
    <property type="evidence" value="ECO:0007669"/>
    <property type="project" value="InterPro"/>
</dbReference>
<dbReference type="InterPro" id="IPR000254">
    <property type="entry name" value="CBD"/>
</dbReference>
<feature type="domain" description="CBM1" evidence="2">
    <location>
        <begin position="32"/>
        <end position="68"/>
    </location>
</feature>
<organism evidence="3 4">
    <name type="scientific">Phellinidium pouzarii</name>
    <dbReference type="NCBI Taxonomy" id="167371"/>
    <lineage>
        <taxon>Eukaryota</taxon>
        <taxon>Fungi</taxon>
        <taxon>Dikarya</taxon>
        <taxon>Basidiomycota</taxon>
        <taxon>Agaricomycotina</taxon>
        <taxon>Agaricomycetes</taxon>
        <taxon>Hymenochaetales</taxon>
        <taxon>Hymenochaetaceae</taxon>
        <taxon>Phellinidium</taxon>
    </lineage>
</organism>
<dbReference type="GO" id="GO:0016788">
    <property type="term" value="F:hydrolase activity, acting on ester bonds"/>
    <property type="evidence" value="ECO:0007669"/>
    <property type="project" value="InterPro"/>
</dbReference>
<reference evidence="3 4" key="1">
    <citation type="submission" date="2019-02" db="EMBL/GenBank/DDBJ databases">
        <title>Genome sequencing of the rare red list fungi Phellinidium pouzarii.</title>
        <authorList>
            <person name="Buettner E."/>
            <person name="Kellner H."/>
        </authorList>
    </citation>
    <scope>NUCLEOTIDE SEQUENCE [LARGE SCALE GENOMIC DNA]</scope>
    <source>
        <strain evidence="3 4">DSM 108285</strain>
    </source>
</reference>
<gene>
    <name evidence="3" type="ORF">EW145_g7216</name>
</gene>
<dbReference type="GO" id="GO:0005975">
    <property type="term" value="P:carbohydrate metabolic process"/>
    <property type="evidence" value="ECO:0007669"/>
    <property type="project" value="InterPro"/>
</dbReference>
<dbReference type="CDD" id="cd01846">
    <property type="entry name" value="fatty_acyltransferase_like"/>
    <property type="match status" value="1"/>
</dbReference>
<dbReference type="PROSITE" id="PS51164">
    <property type="entry name" value="CBM1_2"/>
    <property type="match status" value="1"/>
</dbReference>
<sequence length="346" mass="37313">MLAKHAFNHVSTSGERYSFIRDSTVRLIKRYAQQAVWQQCGGIGWAGETTCISGSSCTVLNDYYSQCIPGEASSSSAGSTVTSTSAAGIPTSVPAPEVNYWFSFGDSYTQTGFVLTDTLPSIGNPLGNPPYPGYTAVGGVNWIDVDTVQYNRSLILTYNYAYGGATIDASLVAPYEPTVLSLTDQVNEFLGGVATKPASAPWTSANSLFSFWIGINDIGNSYYESGDRDAFSDTLLDAYFTLVQNIMQAEPASAQALEKTVIAGFNSKLADRVTQLKANYTGVSTRLWDSYAAFSLVLDDPTAFGFIDNTSYGNPGDFWGNNYHSSSQAQQIWGQNVSTVLEGTIW</sequence>
<evidence type="ECO:0000313" key="4">
    <source>
        <dbReference type="Proteomes" id="UP000308199"/>
    </source>
</evidence>
<dbReference type="AlphaFoldDB" id="A0A4S4KNF7"/>
<dbReference type="GO" id="GO:0030248">
    <property type="term" value="F:cellulose binding"/>
    <property type="evidence" value="ECO:0007669"/>
    <property type="project" value="InterPro"/>
</dbReference>
<name>A0A4S4KNF7_9AGAM</name>
<keyword evidence="1" id="KW-0732">Signal</keyword>
<dbReference type="Pfam" id="PF00657">
    <property type="entry name" value="Lipase_GDSL"/>
    <property type="match status" value="1"/>
</dbReference>
<dbReference type="OrthoDB" id="1600564at2759"/>
<accession>A0A4S4KNF7</accession>
<dbReference type="EMBL" id="SGPK01000673">
    <property type="protein sequence ID" value="THG99690.1"/>
    <property type="molecule type" value="Genomic_DNA"/>
</dbReference>
<dbReference type="Gene3D" id="3.40.50.1110">
    <property type="entry name" value="SGNH hydrolase"/>
    <property type="match status" value="1"/>
</dbReference>
<dbReference type="SUPFAM" id="SSF57180">
    <property type="entry name" value="Cellulose-binding domain"/>
    <property type="match status" value="1"/>
</dbReference>
<dbReference type="InterPro" id="IPR036514">
    <property type="entry name" value="SGNH_hydro_sf"/>
</dbReference>
<dbReference type="InterPro" id="IPR035971">
    <property type="entry name" value="CBD_sf"/>
</dbReference>
<dbReference type="SMART" id="SM00236">
    <property type="entry name" value="fCBD"/>
    <property type="match status" value="1"/>
</dbReference>
<dbReference type="InterPro" id="IPR001087">
    <property type="entry name" value="GDSL"/>
</dbReference>
<evidence type="ECO:0000256" key="1">
    <source>
        <dbReference type="ARBA" id="ARBA00022729"/>
    </source>
</evidence>
<evidence type="ECO:0000259" key="2">
    <source>
        <dbReference type="PROSITE" id="PS51164"/>
    </source>
</evidence>
<dbReference type="Pfam" id="PF00734">
    <property type="entry name" value="CBM_1"/>
    <property type="match status" value="1"/>
</dbReference>